<comment type="caution">
    <text evidence="1">The sequence shown here is derived from an EMBL/GenBank/DDBJ whole genome shotgun (WGS) entry which is preliminary data.</text>
</comment>
<dbReference type="Proteomes" id="UP000785679">
    <property type="component" value="Unassembled WGS sequence"/>
</dbReference>
<accession>A0A8J8T4Z2</accession>
<protein>
    <submittedName>
        <fullName evidence="1">Uncharacterized protein</fullName>
    </submittedName>
</protein>
<reference evidence="1" key="1">
    <citation type="submission" date="2019-06" db="EMBL/GenBank/DDBJ databases">
        <authorList>
            <person name="Zheng W."/>
        </authorList>
    </citation>
    <scope>NUCLEOTIDE SEQUENCE</scope>
    <source>
        <strain evidence="1">QDHG01</strain>
    </source>
</reference>
<gene>
    <name evidence="1" type="ORF">FGO68_gene4574</name>
</gene>
<evidence type="ECO:0000313" key="2">
    <source>
        <dbReference type="Proteomes" id="UP000785679"/>
    </source>
</evidence>
<name>A0A8J8T4Z2_HALGN</name>
<dbReference type="AlphaFoldDB" id="A0A8J8T4Z2"/>
<dbReference type="EMBL" id="RRYP01005802">
    <property type="protein sequence ID" value="TNV81726.1"/>
    <property type="molecule type" value="Genomic_DNA"/>
</dbReference>
<sequence>MPSSRQILENINKQKLKIRSLRRKTRTKNDLSPFQADGIKQVDLSQEAQCYLGWSTQNVDVSPLDVMARLKTKSISTSVKLIPTQQYVKNQILPLQNSKISRSKQNHEIFEIPEFLKDKLDNPYGRCF</sequence>
<evidence type="ECO:0000313" key="1">
    <source>
        <dbReference type="EMBL" id="TNV81726.1"/>
    </source>
</evidence>
<organism evidence="1 2">
    <name type="scientific">Halteria grandinella</name>
    <dbReference type="NCBI Taxonomy" id="5974"/>
    <lineage>
        <taxon>Eukaryota</taxon>
        <taxon>Sar</taxon>
        <taxon>Alveolata</taxon>
        <taxon>Ciliophora</taxon>
        <taxon>Intramacronucleata</taxon>
        <taxon>Spirotrichea</taxon>
        <taxon>Stichotrichia</taxon>
        <taxon>Sporadotrichida</taxon>
        <taxon>Halteriidae</taxon>
        <taxon>Halteria</taxon>
    </lineage>
</organism>
<proteinExistence type="predicted"/>
<keyword evidence="2" id="KW-1185">Reference proteome</keyword>